<dbReference type="Proteomes" id="UP000295632">
    <property type="component" value="Unassembled WGS sequence"/>
</dbReference>
<dbReference type="Pfam" id="PF11667">
    <property type="entry name" value="DUF3267"/>
    <property type="match status" value="1"/>
</dbReference>
<name>A0A4R6TQZ1_9BACI</name>
<dbReference type="InterPro" id="IPR021683">
    <property type="entry name" value="DUF3267"/>
</dbReference>
<accession>A0A4R6TQZ1</accession>
<dbReference type="OrthoDB" id="2360495at2"/>
<dbReference type="EMBL" id="SNYJ01000021">
    <property type="protein sequence ID" value="TDQ35389.1"/>
    <property type="molecule type" value="Genomic_DNA"/>
</dbReference>
<keyword evidence="1" id="KW-1133">Transmembrane helix</keyword>
<feature type="transmembrane region" description="Helical" evidence="1">
    <location>
        <begin position="130"/>
        <end position="155"/>
    </location>
</feature>
<reference evidence="2 3" key="1">
    <citation type="submission" date="2019-03" db="EMBL/GenBank/DDBJ databases">
        <title>Genomic Encyclopedia of Type Strains, Phase IV (KMG-IV): sequencing the most valuable type-strain genomes for metagenomic binning, comparative biology and taxonomic classification.</title>
        <authorList>
            <person name="Goeker M."/>
        </authorList>
    </citation>
    <scope>NUCLEOTIDE SEQUENCE [LARGE SCALE GENOMIC DNA]</scope>
    <source>
        <strain evidence="2 3">DSM 28697</strain>
    </source>
</reference>
<keyword evidence="1" id="KW-0472">Membrane</keyword>
<feature type="transmembrane region" description="Helical" evidence="1">
    <location>
        <begin position="48"/>
        <end position="73"/>
    </location>
</feature>
<evidence type="ECO:0000256" key="1">
    <source>
        <dbReference type="SAM" id="Phobius"/>
    </source>
</evidence>
<evidence type="ECO:0000313" key="3">
    <source>
        <dbReference type="Proteomes" id="UP000295632"/>
    </source>
</evidence>
<protein>
    <submittedName>
        <fullName evidence="2">Putative zincin peptidase</fullName>
    </submittedName>
</protein>
<gene>
    <name evidence="2" type="ORF">EV213_1216</name>
</gene>
<feature type="transmembrane region" description="Helical" evidence="1">
    <location>
        <begin position="21"/>
        <end position="42"/>
    </location>
</feature>
<comment type="caution">
    <text evidence="2">The sequence shown here is derived from an EMBL/GenBank/DDBJ whole genome shotgun (WGS) entry which is preliminary data.</text>
</comment>
<feature type="transmembrane region" description="Helical" evidence="1">
    <location>
        <begin position="102"/>
        <end position="124"/>
    </location>
</feature>
<dbReference type="AlphaFoldDB" id="A0A4R6TQZ1"/>
<evidence type="ECO:0000313" key="2">
    <source>
        <dbReference type="EMBL" id="TDQ35389.1"/>
    </source>
</evidence>
<keyword evidence="3" id="KW-1185">Reference proteome</keyword>
<proteinExistence type="predicted"/>
<organism evidence="2 3">
    <name type="scientific">Aureibacillus halotolerans</name>
    <dbReference type="NCBI Taxonomy" id="1508390"/>
    <lineage>
        <taxon>Bacteria</taxon>
        <taxon>Bacillati</taxon>
        <taxon>Bacillota</taxon>
        <taxon>Bacilli</taxon>
        <taxon>Bacillales</taxon>
        <taxon>Bacillaceae</taxon>
        <taxon>Aureibacillus</taxon>
    </lineage>
</organism>
<keyword evidence="1" id="KW-0812">Transmembrane</keyword>
<sequence>MYCWKMMNIDRQFGRARMNSWAFIIVILSFIGAFLMTEWVLNPDLSDSMLVLVVFILFVQPSSIAFEVLPFLFSKKKARIGIRYVSHLPYLAIHYPTQVKKYIMLLSLFFPFVGVTVSCILLLFFFPQYAHFICMAFALNNGLCFKHFLYITILAKAPKRAVIERRSGQYEILVQQMTDTRHSL</sequence>